<dbReference type="Proteomes" id="UP001194746">
    <property type="component" value="Unassembled WGS sequence"/>
</dbReference>
<proteinExistence type="predicted"/>
<accession>A0AAD4CYV6</accession>
<reference evidence="2" key="2">
    <citation type="submission" date="2020-02" db="EMBL/GenBank/DDBJ databases">
        <authorList>
            <person name="Gilchrist C.L.M."/>
            <person name="Chooi Y.-H."/>
        </authorList>
    </citation>
    <scope>NUCLEOTIDE SEQUENCE</scope>
    <source>
        <strain evidence="2">MST-FP2251</strain>
    </source>
</reference>
<sequence>MALVRDPAFWRRFSRAIYLDAEAKADATTSGTSTDNLIYSDTWIQAQNRKKRRGVICCVSLSVAIITIAVAIIVVLWWFGTHNWGREQPDSRDINN</sequence>
<keyword evidence="1" id="KW-0472">Membrane</keyword>
<protein>
    <submittedName>
        <fullName evidence="2">Uncharacterized protein</fullName>
    </submittedName>
</protein>
<comment type="caution">
    <text evidence="2">The sequence shown here is derived from an EMBL/GenBank/DDBJ whole genome shotgun (WGS) entry which is preliminary data.</text>
</comment>
<dbReference type="AlphaFoldDB" id="A0AAD4CYV6"/>
<feature type="transmembrane region" description="Helical" evidence="1">
    <location>
        <begin position="55"/>
        <end position="79"/>
    </location>
</feature>
<evidence type="ECO:0000313" key="2">
    <source>
        <dbReference type="EMBL" id="KAF9895245.1"/>
    </source>
</evidence>
<keyword evidence="1" id="KW-1133">Transmembrane helix</keyword>
<organism evidence="2 3">
    <name type="scientific">Aspergillus nanangensis</name>
    <dbReference type="NCBI Taxonomy" id="2582783"/>
    <lineage>
        <taxon>Eukaryota</taxon>
        <taxon>Fungi</taxon>
        <taxon>Dikarya</taxon>
        <taxon>Ascomycota</taxon>
        <taxon>Pezizomycotina</taxon>
        <taxon>Eurotiomycetes</taxon>
        <taxon>Eurotiomycetidae</taxon>
        <taxon>Eurotiales</taxon>
        <taxon>Aspergillaceae</taxon>
        <taxon>Aspergillus</taxon>
        <taxon>Aspergillus subgen. Circumdati</taxon>
    </lineage>
</organism>
<evidence type="ECO:0000256" key="1">
    <source>
        <dbReference type="SAM" id="Phobius"/>
    </source>
</evidence>
<keyword evidence="3" id="KW-1185">Reference proteome</keyword>
<dbReference type="EMBL" id="VCAU01000001">
    <property type="protein sequence ID" value="KAF9895245.1"/>
    <property type="molecule type" value="Genomic_DNA"/>
</dbReference>
<gene>
    <name evidence="2" type="ORF">FE257_000147</name>
</gene>
<keyword evidence="1" id="KW-0812">Transmembrane</keyword>
<name>A0AAD4CYV6_ASPNN</name>
<evidence type="ECO:0000313" key="3">
    <source>
        <dbReference type="Proteomes" id="UP001194746"/>
    </source>
</evidence>
<reference evidence="2" key="1">
    <citation type="journal article" date="2019" name="Beilstein J. Org. Chem.">
        <title>Nanangenines: drimane sesquiterpenoids as the dominant metabolite cohort of a novel Australian fungus, Aspergillus nanangensis.</title>
        <authorList>
            <person name="Lacey H.J."/>
            <person name="Gilchrist C.L.M."/>
            <person name="Crombie A."/>
            <person name="Kalaitzis J.A."/>
            <person name="Vuong D."/>
            <person name="Rutledge P.J."/>
            <person name="Turner P."/>
            <person name="Pitt J.I."/>
            <person name="Lacey E."/>
            <person name="Chooi Y.H."/>
            <person name="Piggott A.M."/>
        </authorList>
    </citation>
    <scope>NUCLEOTIDE SEQUENCE</scope>
    <source>
        <strain evidence="2">MST-FP2251</strain>
    </source>
</reference>